<feature type="non-terminal residue" evidence="2">
    <location>
        <position position="1"/>
    </location>
</feature>
<feature type="region of interest" description="Disordered" evidence="1">
    <location>
        <begin position="1"/>
        <end position="84"/>
    </location>
</feature>
<dbReference type="OrthoDB" id="2448606at2759"/>
<protein>
    <submittedName>
        <fullName evidence="2">Uncharacterized protein</fullName>
    </submittedName>
</protein>
<feature type="compositionally biased region" description="Polar residues" evidence="1">
    <location>
        <begin position="31"/>
        <end position="48"/>
    </location>
</feature>
<dbReference type="AlphaFoldDB" id="A0A9P6PLF1"/>
<dbReference type="EMBL" id="JAAAJA010001371">
    <property type="protein sequence ID" value="KAG0247479.1"/>
    <property type="molecule type" value="Genomic_DNA"/>
</dbReference>
<evidence type="ECO:0000313" key="3">
    <source>
        <dbReference type="Proteomes" id="UP000726737"/>
    </source>
</evidence>
<accession>A0A9P6PLF1</accession>
<feature type="compositionally biased region" description="Basic and acidic residues" evidence="1">
    <location>
        <begin position="1"/>
        <end position="13"/>
    </location>
</feature>
<organism evidence="2 3">
    <name type="scientific">Mortierella polycephala</name>
    <dbReference type="NCBI Taxonomy" id="41804"/>
    <lineage>
        <taxon>Eukaryota</taxon>
        <taxon>Fungi</taxon>
        <taxon>Fungi incertae sedis</taxon>
        <taxon>Mucoromycota</taxon>
        <taxon>Mortierellomycotina</taxon>
        <taxon>Mortierellomycetes</taxon>
        <taxon>Mortierellales</taxon>
        <taxon>Mortierellaceae</taxon>
        <taxon>Mortierella</taxon>
    </lineage>
</organism>
<keyword evidence="3" id="KW-1185">Reference proteome</keyword>
<comment type="caution">
    <text evidence="2">The sequence shown here is derived from an EMBL/GenBank/DDBJ whole genome shotgun (WGS) entry which is preliminary data.</text>
</comment>
<dbReference type="Proteomes" id="UP000726737">
    <property type="component" value="Unassembled WGS sequence"/>
</dbReference>
<evidence type="ECO:0000256" key="1">
    <source>
        <dbReference type="SAM" id="MobiDB-lite"/>
    </source>
</evidence>
<reference evidence="2" key="1">
    <citation type="journal article" date="2020" name="Fungal Divers.">
        <title>Resolving the Mortierellaceae phylogeny through synthesis of multi-gene phylogenetics and phylogenomics.</title>
        <authorList>
            <person name="Vandepol N."/>
            <person name="Liber J."/>
            <person name="Desiro A."/>
            <person name="Na H."/>
            <person name="Kennedy M."/>
            <person name="Barry K."/>
            <person name="Grigoriev I.V."/>
            <person name="Miller A.N."/>
            <person name="O'Donnell K."/>
            <person name="Stajich J.E."/>
            <person name="Bonito G."/>
        </authorList>
    </citation>
    <scope>NUCLEOTIDE SEQUENCE</scope>
    <source>
        <strain evidence="2">KOD948</strain>
    </source>
</reference>
<sequence>NQSGSLRRDRSSDQRQPLVETVREQNKDKSASASTHDVLNLETRQSQVPKKRDRAEEEGTSPDHPHDGKRALIDSGDGSVTNGIQTDHQDVHLQDEQASDSAHNDDSLDLEEINDLVTSITSIKHKECNKWVLGGRCVPCMVDDYRESAIEALRARELRKTEPADIMILAGTFAPWSPTARMTKVFTKQCLKKLRDSFTKKVDAIDIEDASILRSIRHRANNEIEEAVEALDGMKDNRLRRLFQQIPNTDSRTQKKQGNKPDRPDFKVMIAEKEVSFGEVTGPIQRNDKKKNGWDLYRLSRFGTAVLNEGAPVVPLIQVVADVGTVYRHFVKARGIMVLAEVGVFSVPTTTIHMGALLASLPTLFWFRNCIKWLEDHPESLKRSWTSADLAQIKKYLN</sequence>
<proteinExistence type="predicted"/>
<evidence type="ECO:0000313" key="2">
    <source>
        <dbReference type="EMBL" id="KAG0247479.1"/>
    </source>
</evidence>
<feature type="compositionally biased region" description="Basic and acidic residues" evidence="1">
    <location>
        <begin position="21"/>
        <end position="30"/>
    </location>
</feature>
<feature type="compositionally biased region" description="Basic and acidic residues" evidence="1">
    <location>
        <begin position="53"/>
        <end position="72"/>
    </location>
</feature>
<gene>
    <name evidence="2" type="ORF">BG011_001417</name>
</gene>
<name>A0A9P6PLF1_9FUNG</name>